<evidence type="ECO:0000313" key="3">
    <source>
        <dbReference type="EMBL" id="ANZ73827.1"/>
    </source>
</evidence>
<dbReference type="AlphaFoldDB" id="A0A1B2J780"/>
<protein>
    <submittedName>
        <fullName evidence="3">BA75_00053T0</fullName>
    </submittedName>
</protein>
<dbReference type="EMBL" id="CP014584">
    <property type="protein sequence ID" value="ANZ73827.1"/>
    <property type="molecule type" value="Genomic_DNA"/>
</dbReference>
<dbReference type="Proteomes" id="UP000094565">
    <property type="component" value="Chromosome 1"/>
</dbReference>
<evidence type="ECO:0000256" key="2">
    <source>
        <dbReference type="SAM" id="Phobius"/>
    </source>
</evidence>
<keyword evidence="2" id="KW-0812">Transmembrane</keyword>
<organism evidence="3 4">
    <name type="scientific">Komagataella pastoris</name>
    <name type="common">Yeast</name>
    <name type="synonym">Pichia pastoris</name>
    <dbReference type="NCBI Taxonomy" id="4922"/>
    <lineage>
        <taxon>Eukaryota</taxon>
        <taxon>Fungi</taxon>
        <taxon>Dikarya</taxon>
        <taxon>Ascomycota</taxon>
        <taxon>Saccharomycotina</taxon>
        <taxon>Pichiomycetes</taxon>
        <taxon>Pichiales</taxon>
        <taxon>Pichiaceae</taxon>
        <taxon>Komagataella</taxon>
    </lineage>
</organism>
<evidence type="ECO:0000313" key="4">
    <source>
        <dbReference type="Proteomes" id="UP000094565"/>
    </source>
</evidence>
<name>A0A1B2J780_PICPA</name>
<feature type="compositionally biased region" description="Basic and acidic residues" evidence="1">
    <location>
        <begin position="305"/>
        <end position="340"/>
    </location>
</feature>
<proteinExistence type="predicted"/>
<keyword evidence="4" id="KW-1185">Reference proteome</keyword>
<gene>
    <name evidence="3" type="ORF">ATY40_BA7500053</name>
</gene>
<accession>A0A1B2J780</accession>
<keyword evidence="2" id="KW-0472">Membrane</keyword>
<sequence length="511" mass="58140">MLIESFDRKLNFMMRTNAFFRKLGKKFKSFLAIGVELNPFVVLILGLLAAATLGMSTIERKSFRTGPMRFQLSSSPTFEKILQCSEIESASVCFDKHRKNLLKESGPFLSPFGEPQLQTCLSIASKNPNDISLLLNLQTCYHQVDIIERATEFSYALPKTSWWTTMGIFLSISMQLFVAVHSFVVFVMRKREFSDIHDSIHRLNQDNYLRLEKERELNSYLGSVSINTNSELAKLKSKVSDTENVSLELKKLEENLALLKKQVYYSNTRLLEAISKQEREFVLQKKHSYNTTRYYDPSPLTQNSKFDKDKQNDKKKEKEQDNSNKRTEKEKKREEHSFDLTTESGREAWKSYIQKSLAFKPKGNLLDKENKSTQATQVKVTTNQCSDRLKSIKNISSWENSPQKTITTTTGSTLTLAAQSLKDDNILGASVKTLIANTNSSEQVDGKHLGTASSPLEVSINDIQQVDKNGRPFRRIFVPGRGWLAAKTFRSEVDSGAIKLVTETETTIPTN</sequence>
<reference evidence="3 4" key="1">
    <citation type="submission" date="2016-02" db="EMBL/GenBank/DDBJ databases">
        <title>Comparative genomic and transcriptomic foundation for Pichia pastoris.</title>
        <authorList>
            <person name="Love K.R."/>
            <person name="Shah K.A."/>
            <person name="Whittaker C.A."/>
            <person name="Wu J."/>
            <person name="Bartlett M.C."/>
            <person name="Ma D."/>
            <person name="Leeson R.L."/>
            <person name="Priest M."/>
            <person name="Young S.K."/>
            <person name="Love J.C."/>
        </authorList>
    </citation>
    <scope>NUCLEOTIDE SEQUENCE [LARGE SCALE GENOMIC DNA]</scope>
    <source>
        <strain evidence="3 4">ATCC 28485</strain>
    </source>
</reference>
<keyword evidence="2" id="KW-1133">Transmembrane helix</keyword>
<dbReference type="OrthoDB" id="3981209at2759"/>
<evidence type="ECO:0000256" key="1">
    <source>
        <dbReference type="SAM" id="MobiDB-lite"/>
    </source>
</evidence>
<feature type="region of interest" description="Disordered" evidence="1">
    <location>
        <begin position="292"/>
        <end position="340"/>
    </location>
</feature>
<feature type="transmembrane region" description="Helical" evidence="2">
    <location>
        <begin position="162"/>
        <end position="187"/>
    </location>
</feature>